<evidence type="ECO:0000313" key="10">
    <source>
        <dbReference type="Proteomes" id="UP000501387"/>
    </source>
</evidence>
<keyword evidence="2 7" id="KW-0813">Transport</keyword>
<keyword evidence="5 7" id="KW-1133">Transmembrane helix</keyword>
<dbReference type="GO" id="GO:0055085">
    <property type="term" value="P:transmembrane transport"/>
    <property type="evidence" value="ECO:0007669"/>
    <property type="project" value="InterPro"/>
</dbReference>
<dbReference type="Proteomes" id="UP000501387">
    <property type="component" value="Chromosome"/>
</dbReference>
<evidence type="ECO:0000256" key="5">
    <source>
        <dbReference type="ARBA" id="ARBA00022989"/>
    </source>
</evidence>
<accession>A0A6G8FKL2</accession>
<feature type="transmembrane region" description="Helical" evidence="7">
    <location>
        <begin position="131"/>
        <end position="151"/>
    </location>
</feature>
<feature type="transmembrane region" description="Helical" evidence="7">
    <location>
        <begin position="198"/>
        <end position="217"/>
    </location>
</feature>
<comment type="similarity">
    <text evidence="7">Belongs to the binding-protein-dependent transport system permease family.</text>
</comment>
<keyword evidence="10" id="KW-1185">Reference proteome</keyword>
<dbReference type="PANTHER" id="PTHR43163">
    <property type="entry name" value="DIPEPTIDE TRANSPORT SYSTEM PERMEASE PROTEIN DPPB-RELATED"/>
    <property type="match status" value="1"/>
</dbReference>
<gene>
    <name evidence="9" type="ORF">G7067_11095</name>
</gene>
<dbReference type="Gene3D" id="1.10.3720.10">
    <property type="entry name" value="MetI-like"/>
    <property type="match status" value="1"/>
</dbReference>
<dbReference type="CDD" id="cd06261">
    <property type="entry name" value="TM_PBP2"/>
    <property type="match status" value="1"/>
</dbReference>
<feature type="domain" description="ABC transmembrane type-1" evidence="8">
    <location>
        <begin position="95"/>
        <end position="320"/>
    </location>
</feature>
<evidence type="ECO:0000256" key="6">
    <source>
        <dbReference type="ARBA" id="ARBA00023136"/>
    </source>
</evidence>
<dbReference type="AlphaFoldDB" id="A0A6G8FKL2"/>
<feature type="transmembrane region" description="Helical" evidence="7">
    <location>
        <begin position="12"/>
        <end position="29"/>
    </location>
</feature>
<evidence type="ECO:0000256" key="7">
    <source>
        <dbReference type="RuleBase" id="RU363032"/>
    </source>
</evidence>
<dbReference type="InterPro" id="IPR045621">
    <property type="entry name" value="BPD_transp_1_N"/>
</dbReference>
<dbReference type="InterPro" id="IPR000515">
    <property type="entry name" value="MetI-like"/>
</dbReference>
<proteinExistence type="inferred from homology"/>
<name>A0A6G8FKL2_9MICO</name>
<dbReference type="PROSITE" id="PS50928">
    <property type="entry name" value="ABC_TM1"/>
    <property type="match status" value="1"/>
</dbReference>
<keyword evidence="6 7" id="KW-0472">Membrane</keyword>
<evidence type="ECO:0000256" key="1">
    <source>
        <dbReference type="ARBA" id="ARBA00004651"/>
    </source>
</evidence>
<evidence type="ECO:0000256" key="3">
    <source>
        <dbReference type="ARBA" id="ARBA00022475"/>
    </source>
</evidence>
<dbReference type="KEGG" id="lins:G7067_11095"/>
<reference evidence="9 10" key="1">
    <citation type="submission" date="2020-03" db="EMBL/GenBank/DDBJ databases">
        <title>Leucobacter sp. nov., isolated from beetles.</title>
        <authorList>
            <person name="Hyun D.-W."/>
            <person name="Bae J.-W."/>
        </authorList>
    </citation>
    <scope>NUCLEOTIDE SEQUENCE [LARGE SCALE GENOMIC DNA]</scope>
    <source>
        <strain evidence="9 10">HDW9B</strain>
    </source>
</reference>
<keyword evidence="3" id="KW-1003">Cell membrane</keyword>
<dbReference type="PANTHER" id="PTHR43163:SF6">
    <property type="entry name" value="DIPEPTIDE TRANSPORT SYSTEM PERMEASE PROTEIN DPPB-RELATED"/>
    <property type="match status" value="1"/>
</dbReference>
<feature type="transmembrane region" description="Helical" evidence="7">
    <location>
        <begin position="101"/>
        <end position="119"/>
    </location>
</feature>
<dbReference type="GO" id="GO:0005886">
    <property type="term" value="C:plasma membrane"/>
    <property type="evidence" value="ECO:0007669"/>
    <property type="project" value="UniProtKB-SubCell"/>
</dbReference>
<evidence type="ECO:0000259" key="8">
    <source>
        <dbReference type="PROSITE" id="PS50928"/>
    </source>
</evidence>
<protein>
    <submittedName>
        <fullName evidence="9">ABC transporter permease</fullName>
    </submittedName>
</protein>
<dbReference type="SUPFAM" id="SSF161098">
    <property type="entry name" value="MetI-like"/>
    <property type="match status" value="1"/>
</dbReference>
<dbReference type="RefSeq" id="WP_166324297.1">
    <property type="nucleotide sequence ID" value="NZ_CP049934.1"/>
</dbReference>
<comment type="subcellular location">
    <subcellularLocation>
        <location evidence="1 7">Cell membrane</location>
        <topology evidence="1 7">Multi-pass membrane protein</topology>
    </subcellularLocation>
</comment>
<evidence type="ECO:0000313" key="9">
    <source>
        <dbReference type="EMBL" id="QIM16823.1"/>
    </source>
</evidence>
<evidence type="ECO:0000256" key="2">
    <source>
        <dbReference type="ARBA" id="ARBA00022448"/>
    </source>
</evidence>
<dbReference type="InterPro" id="IPR035906">
    <property type="entry name" value="MetI-like_sf"/>
</dbReference>
<dbReference type="EMBL" id="CP049934">
    <property type="protein sequence ID" value="QIM16823.1"/>
    <property type="molecule type" value="Genomic_DNA"/>
</dbReference>
<organism evidence="9 10">
    <name type="scientific">Leucobacter insecticola</name>
    <dbReference type="NCBI Taxonomy" id="2714934"/>
    <lineage>
        <taxon>Bacteria</taxon>
        <taxon>Bacillati</taxon>
        <taxon>Actinomycetota</taxon>
        <taxon>Actinomycetes</taxon>
        <taxon>Micrococcales</taxon>
        <taxon>Microbacteriaceae</taxon>
        <taxon>Leucobacter</taxon>
    </lineage>
</organism>
<feature type="transmembrane region" description="Helical" evidence="7">
    <location>
        <begin position="256"/>
        <end position="282"/>
    </location>
</feature>
<feature type="transmembrane region" description="Helical" evidence="7">
    <location>
        <begin position="302"/>
        <end position="327"/>
    </location>
</feature>
<keyword evidence="4 7" id="KW-0812">Transmembrane</keyword>
<dbReference type="Pfam" id="PF19300">
    <property type="entry name" value="BPD_transp_1_N"/>
    <property type="match status" value="1"/>
</dbReference>
<sequence>MIRYITQRLLQTVPVLVGLLVLLFVWLRMLPGNPAQALLGETATSEAVARLNAQYGFDKPLLEQFWLYIVRLFSGDFGTSIRTGENVLDSFISRFPATLELAIAALLFAAIVGIPLGYLAARRRGTLFDSIVVGGSLFGVVVPVFFLAYILKFVFALKLGMFPTAGRIDSRIEATHPTRLYVLDGVLTGEWDAALNSLAHLILPAIALGAIPLAMIVRITRASVLETMGEDFVRTATAKGLDRFVISRRHVLRPALLPVVTVFGLQAGALLAGAVLTETVFALNGIGQFLFEAINQLDYPVLQLYILFIAVIYVFVNLLVDITYGYIDPRTRLS</sequence>
<evidence type="ECO:0000256" key="4">
    <source>
        <dbReference type="ARBA" id="ARBA00022692"/>
    </source>
</evidence>
<dbReference type="Pfam" id="PF00528">
    <property type="entry name" value="BPD_transp_1"/>
    <property type="match status" value="1"/>
</dbReference>